<evidence type="ECO:0000259" key="1">
    <source>
        <dbReference type="Pfam" id="PF01261"/>
    </source>
</evidence>
<keyword evidence="2" id="KW-0413">Isomerase</keyword>
<dbReference type="PANTHER" id="PTHR12110:SF21">
    <property type="entry name" value="XYLOSE ISOMERASE-LIKE TIM BARREL DOMAIN-CONTAINING PROTEIN"/>
    <property type="match status" value="1"/>
</dbReference>
<dbReference type="SUPFAM" id="SSF51658">
    <property type="entry name" value="Xylose isomerase-like"/>
    <property type="match status" value="1"/>
</dbReference>
<dbReference type="GO" id="GO:0016853">
    <property type="term" value="F:isomerase activity"/>
    <property type="evidence" value="ECO:0007669"/>
    <property type="project" value="UniProtKB-KW"/>
</dbReference>
<dbReference type="EMBL" id="VXRG01000106">
    <property type="protein sequence ID" value="MXY94286.1"/>
    <property type="molecule type" value="Genomic_DNA"/>
</dbReference>
<dbReference type="AlphaFoldDB" id="A0A6B0YT57"/>
<feature type="domain" description="Xylose isomerase-like TIM barrel" evidence="1">
    <location>
        <begin position="20"/>
        <end position="267"/>
    </location>
</feature>
<comment type="caution">
    <text evidence="2">The sequence shown here is derived from an EMBL/GenBank/DDBJ whole genome shotgun (WGS) entry which is preliminary data.</text>
</comment>
<dbReference type="InterPro" id="IPR013022">
    <property type="entry name" value="Xyl_isomerase-like_TIM-brl"/>
</dbReference>
<organism evidence="2">
    <name type="scientific">Caldilineaceae bacterium SB0664_bin_27</name>
    <dbReference type="NCBI Taxonomy" id="2605260"/>
    <lineage>
        <taxon>Bacteria</taxon>
        <taxon>Bacillati</taxon>
        <taxon>Chloroflexota</taxon>
        <taxon>Caldilineae</taxon>
        <taxon>Caldilineales</taxon>
        <taxon>Caldilineaceae</taxon>
    </lineage>
</organism>
<sequence length="271" mass="30262">MPYAICNELFEDWPLEKTAAFVAELGYQGLELAPFTLCNLVTDLSAADRVRIRQTVEGAGLSVVGLHWLLAQTEGFQLNDSAPDVRARTAQYLLDLIDCCAELGGEVLIFGSPQQRDVPPDRSRAEAWKTTAEIMHDCGERAQEQGVLFCVEPLSTNETNFIVNVDEAAELVLQVNHPGLRMMVDTKAMSNDPRPIPEQIRAVHPLFHHVHLNDPNLRGPGMGDLDFRPILQTLDDLNYDRWLSIEVFDFTPGPERTARESLAYLNAIPGR</sequence>
<protein>
    <submittedName>
        <fullName evidence="2">Sugar phosphate isomerase/epimerase</fullName>
    </submittedName>
</protein>
<proteinExistence type="predicted"/>
<dbReference type="Gene3D" id="3.20.20.150">
    <property type="entry name" value="Divalent-metal-dependent TIM barrel enzymes"/>
    <property type="match status" value="1"/>
</dbReference>
<dbReference type="PANTHER" id="PTHR12110">
    <property type="entry name" value="HYDROXYPYRUVATE ISOMERASE"/>
    <property type="match status" value="1"/>
</dbReference>
<reference evidence="2" key="1">
    <citation type="submission" date="2019-09" db="EMBL/GenBank/DDBJ databases">
        <title>Characterisation of the sponge microbiome using genome-centric metagenomics.</title>
        <authorList>
            <person name="Engelberts J.P."/>
            <person name="Robbins S.J."/>
            <person name="De Goeij J.M."/>
            <person name="Aranda M."/>
            <person name="Bell S.C."/>
            <person name="Webster N.S."/>
        </authorList>
    </citation>
    <scope>NUCLEOTIDE SEQUENCE</scope>
    <source>
        <strain evidence="2">SB0664_bin_27</strain>
    </source>
</reference>
<dbReference type="InterPro" id="IPR036237">
    <property type="entry name" value="Xyl_isomerase-like_sf"/>
</dbReference>
<dbReference type="InterPro" id="IPR050312">
    <property type="entry name" value="IolE/XylAMocC-like"/>
</dbReference>
<name>A0A6B0YT57_9CHLR</name>
<dbReference type="Pfam" id="PF01261">
    <property type="entry name" value="AP_endonuc_2"/>
    <property type="match status" value="1"/>
</dbReference>
<gene>
    <name evidence="2" type="ORF">F4Y42_12655</name>
</gene>
<accession>A0A6B0YT57</accession>
<evidence type="ECO:0000313" key="2">
    <source>
        <dbReference type="EMBL" id="MXY94286.1"/>
    </source>
</evidence>